<dbReference type="InterPro" id="IPR024956">
    <property type="entry name" value="tRNAHis_GuaTrfase_cat"/>
</dbReference>
<name>A0A139A8I5_GONPJ</name>
<evidence type="ECO:0000313" key="6">
    <source>
        <dbReference type="Proteomes" id="UP000070544"/>
    </source>
</evidence>
<dbReference type="InterPro" id="IPR007537">
    <property type="entry name" value="tRNAHis_GuaTrfase_Thg1"/>
</dbReference>
<dbReference type="Proteomes" id="UP000070544">
    <property type="component" value="Unassembled WGS sequence"/>
</dbReference>
<dbReference type="InterPro" id="IPR038469">
    <property type="entry name" value="tRNAHis_GuaTrfase_Thg1_sf"/>
</dbReference>
<dbReference type="AlphaFoldDB" id="A0A139A8I5"/>
<dbReference type="Gene3D" id="3.30.70.3000">
    <property type="match status" value="2"/>
</dbReference>
<feature type="compositionally biased region" description="Low complexity" evidence="3">
    <location>
        <begin position="193"/>
        <end position="225"/>
    </location>
</feature>
<feature type="compositionally biased region" description="Basic and acidic residues" evidence="3">
    <location>
        <begin position="235"/>
        <end position="244"/>
    </location>
</feature>
<evidence type="ECO:0000259" key="4">
    <source>
        <dbReference type="Pfam" id="PF04446"/>
    </source>
</evidence>
<sequence length="488" mass="53779">MASHAAHTNLYGMPRSAFAALSSMYADELAAKIKNLERDIDTALPPEQPFVVRLDGVAFSTFTKDLPRPFDRRLSNAMVATSVDLVEKFNAVCGYTQSDEISLVFPAAMGDLSPLFFDLSPPSRDASTTGDASMRGDSAMGRIALKAEDVNGQKDALKAGDSNGQSTTADVPVRPTSATGTNTDRKRKDPMDTDSPTSPSTCTFPPTSTTTPTSPTTTPTTTPTTRHPQKKQKTTTRDHRETQRTHIYAGRVQKLASVMAGYASARFNSHLRRFFGDAPVLESGSGDDLEAQPHDRAAPPLARAVLDKMTSGLAYFDGRVVPCTSNSELMEALFWRSNFDGFRNAIQQIARAEVMRVLGKSSRETQKRLESRGTRELLRILVEELKCDVFGEQGPAPIPKRFLYGTWVKKEQYEILGMVNPKTGVPVQGPVVRGRVRVGSFNWAEWPHEDRVKFTLAKYWPDWDGREPPRDSLEASEEVVNGSKRTAE</sequence>
<dbReference type="EMBL" id="KQ965782">
    <property type="protein sequence ID" value="KXS13116.1"/>
    <property type="molecule type" value="Genomic_DNA"/>
</dbReference>
<dbReference type="GO" id="GO:0006400">
    <property type="term" value="P:tRNA modification"/>
    <property type="evidence" value="ECO:0007669"/>
    <property type="project" value="InterPro"/>
</dbReference>
<feature type="domain" description="tRNAHis guanylyltransferase catalytic" evidence="4">
    <location>
        <begin position="32"/>
        <end position="107"/>
    </location>
</feature>
<keyword evidence="6" id="KW-1185">Reference proteome</keyword>
<evidence type="ECO:0000256" key="2">
    <source>
        <dbReference type="ARBA" id="ARBA00032480"/>
    </source>
</evidence>
<protein>
    <recommendedName>
        <fullName evidence="1">tRNA(His) guanylyltransferase</fullName>
    </recommendedName>
    <alternativeName>
        <fullName evidence="2">tRNA-histidine guanylyltransferase</fullName>
    </alternativeName>
</protein>
<evidence type="ECO:0000256" key="3">
    <source>
        <dbReference type="SAM" id="MobiDB-lite"/>
    </source>
</evidence>
<feature type="region of interest" description="Disordered" evidence="3">
    <location>
        <begin position="464"/>
        <end position="488"/>
    </location>
</feature>
<dbReference type="Pfam" id="PF04446">
    <property type="entry name" value="Thg1"/>
    <property type="match status" value="1"/>
</dbReference>
<proteinExistence type="predicted"/>
<evidence type="ECO:0000313" key="5">
    <source>
        <dbReference type="EMBL" id="KXS13116.1"/>
    </source>
</evidence>
<dbReference type="PANTHER" id="PTHR12729:SF1">
    <property type="entry name" value="TRNAHIS GUANYLYLTRANSFERASE CATALYTIC DOMAIN-CONTAINING PROTEIN"/>
    <property type="match status" value="1"/>
</dbReference>
<dbReference type="PANTHER" id="PTHR12729">
    <property type="entry name" value="TRNA(HIS) GUANYLYLTRANSFERASE-RELATED"/>
    <property type="match status" value="1"/>
</dbReference>
<organism evidence="5 6">
    <name type="scientific">Gonapodya prolifera (strain JEL478)</name>
    <name type="common">Monoblepharis prolifera</name>
    <dbReference type="NCBI Taxonomy" id="1344416"/>
    <lineage>
        <taxon>Eukaryota</taxon>
        <taxon>Fungi</taxon>
        <taxon>Fungi incertae sedis</taxon>
        <taxon>Chytridiomycota</taxon>
        <taxon>Chytridiomycota incertae sedis</taxon>
        <taxon>Monoblepharidomycetes</taxon>
        <taxon>Monoblepharidales</taxon>
        <taxon>Gonapodyaceae</taxon>
        <taxon>Gonapodya</taxon>
    </lineage>
</organism>
<evidence type="ECO:0000256" key="1">
    <source>
        <dbReference type="ARBA" id="ARBA00015443"/>
    </source>
</evidence>
<feature type="region of interest" description="Disordered" evidence="3">
    <location>
        <begin position="155"/>
        <end position="244"/>
    </location>
</feature>
<gene>
    <name evidence="5" type="ORF">M427DRAFT_113653</name>
</gene>
<dbReference type="GO" id="GO:0000287">
    <property type="term" value="F:magnesium ion binding"/>
    <property type="evidence" value="ECO:0007669"/>
    <property type="project" value="InterPro"/>
</dbReference>
<accession>A0A139A8I5</accession>
<reference evidence="5 6" key="1">
    <citation type="journal article" date="2015" name="Genome Biol. Evol.">
        <title>Phylogenomic analyses indicate that early fungi evolved digesting cell walls of algal ancestors of land plants.</title>
        <authorList>
            <person name="Chang Y."/>
            <person name="Wang S."/>
            <person name="Sekimoto S."/>
            <person name="Aerts A.L."/>
            <person name="Choi C."/>
            <person name="Clum A."/>
            <person name="LaButti K.M."/>
            <person name="Lindquist E.A."/>
            <person name="Yee Ngan C."/>
            <person name="Ohm R.A."/>
            <person name="Salamov A.A."/>
            <person name="Grigoriev I.V."/>
            <person name="Spatafora J.W."/>
            <person name="Berbee M.L."/>
        </authorList>
    </citation>
    <scope>NUCLEOTIDE SEQUENCE [LARGE SCALE GENOMIC DNA]</scope>
    <source>
        <strain evidence="5 6">JEL478</strain>
    </source>
</reference>
<dbReference type="OrthoDB" id="5959761at2759"/>
<feature type="compositionally biased region" description="Basic and acidic residues" evidence="3">
    <location>
        <begin position="464"/>
        <end position="473"/>
    </location>
</feature>
<dbReference type="GO" id="GO:0008193">
    <property type="term" value="F:tRNA guanylyltransferase activity"/>
    <property type="evidence" value="ECO:0007669"/>
    <property type="project" value="InterPro"/>
</dbReference>